<dbReference type="EMBL" id="JAPUFD010000018">
    <property type="protein sequence ID" value="MDI1492288.1"/>
    <property type="molecule type" value="Genomic_DNA"/>
</dbReference>
<dbReference type="InterPro" id="IPR036047">
    <property type="entry name" value="F-box-like_dom_sf"/>
</dbReference>
<evidence type="ECO:0000313" key="2">
    <source>
        <dbReference type="EMBL" id="MDI1492288.1"/>
    </source>
</evidence>
<organism evidence="2 3">
    <name type="scientific">Ramalina farinacea</name>
    <dbReference type="NCBI Taxonomy" id="258253"/>
    <lineage>
        <taxon>Eukaryota</taxon>
        <taxon>Fungi</taxon>
        <taxon>Dikarya</taxon>
        <taxon>Ascomycota</taxon>
        <taxon>Pezizomycotina</taxon>
        <taxon>Lecanoromycetes</taxon>
        <taxon>OSLEUM clade</taxon>
        <taxon>Lecanoromycetidae</taxon>
        <taxon>Lecanorales</taxon>
        <taxon>Lecanorineae</taxon>
        <taxon>Ramalinaceae</taxon>
        <taxon>Ramalina</taxon>
    </lineage>
</organism>
<protein>
    <recommendedName>
        <fullName evidence="1">F-box domain-containing protein</fullName>
    </recommendedName>
</protein>
<dbReference type="SUPFAM" id="SSF52047">
    <property type="entry name" value="RNI-like"/>
    <property type="match status" value="1"/>
</dbReference>
<evidence type="ECO:0000313" key="3">
    <source>
        <dbReference type="Proteomes" id="UP001161017"/>
    </source>
</evidence>
<gene>
    <name evidence="2" type="ORF">OHK93_003500</name>
</gene>
<proteinExistence type="predicted"/>
<sequence length="393" mass="44776">MLDKLPFELLYAVLSYLRPSDCPNLMRAGRRYHVIVQPELWLKTLPSLVASLAESTNPVADQRARVVEYLFTPTVYDASHYMCKQCMLREMSALNPVATITSLSINVSGIASHRSWSAVQQCLTLPNLQTLHIRGLSLDTNDKYFLDHEASALNLRRLSITNCEASENDSDIPWIFVRMLRAVSYLTHFTIEMASYSQQNIDRILTGLRSHQEALDHLIIASVPGESLQKTIYRPINLQQFTSLSSLALPVAFLYWDFLSDRAVFTRLPNRLTRLQLQFHNPRVEWGDDYPEHRARTLMQSMETFAECANEYCSALRNIWWWYPVLSQHDSWVNEPEAIGSDNDAIYLSLRELVQKPAAIAKSFAVKDILYECISANRLTGTPLGPCSSPSDV</sequence>
<comment type="caution">
    <text evidence="2">The sequence shown here is derived from an EMBL/GenBank/DDBJ whole genome shotgun (WGS) entry which is preliminary data.</text>
</comment>
<keyword evidence="3" id="KW-1185">Reference proteome</keyword>
<dbReference type="Proteomes" id="UP001161017">
    <property type="component" value="Unassembled WGS sequence"/>
</dbReference>
<dbReference type="Gene3D" id="3.80.10.10">
    <property type="entry name" value="Ribonuclease Inhibitor"/>
    <property type="match status" value="1"/>
</dbReference>
<dbReference type="InterPro" id="IPR032675">
    <property type="entry name" value="LRR_dom_sf"/>
</dbReference>
<dbReference type="AlphaFoldDB" id="A0AA43TY59"/>
<dbReference type="SUPFAM" id="SSF81383">
    <property type="entry name" value="F-box domain"/>
    <property type="match status" value="1"/>
</dbReference>
<evidence type="ECO:0000259" key="1">
    <source>
        <dbReference type="PROSITE" id="PS50181"/>
    </source>
</evidence>
<name>A0AA43TY59_9LECA</name>
<feature type="domain" description="F-box" evidence="1">
    <location>
        <begin position="1"/>
        <end position="44"/>
    </location>
</feature>
<accession>A0AA43TY59</accession>
<dbReference type="InterPro" id="IPR001810">
    <property type="entry name" value="F-box_dom"/>
</dbReference>
<dbReference type="PROSITE" id="PS50181">
    <property type="entry name" value="FBOX"/>
    <property type="match status" value="1"/>
</dbReference>
<reference evidence="2" key="1">
    <citation type="journal article" date="2023" name="Genome Biol. Evol.">
        <title>First Whole Genome Sequence and Flow Cytometry Genome Size Data for the Lichen-Forming Fungus Ramalina farinacea (Ascomycota).</title>
        <authorList>
            <person name="Llewellyn T."/>
            <person name="Mian S."/>
            <person name="Hill R."/>
            <person name="Leitch I.J."/>
            <person name="Gaya E."/>
        </authorList>
    </citation>
    <scope>NUCLEOTIDE SEQUENCE</scope>
    <source>
        <strain evidence="2">LIQ254RAFAR</strain>
    </source>
</reference>